<proteinExistence type="predicted"/>
<reference evidence="1 2" key="1">
    <citation type="submission" date="2019-05" db="EMBL/GenBank/DDBJ databases">
        <title>Another draft genome of Portunus trituberculatus and its Hox gene families provides insights of decapod evolution.</title>
        <authorList>
            <person name="Jeong J.-H."/>
            <person name="Song I."/>
            <person name="Kim S."/>
            <person name="Choi T."/>
            <person name="Kim D."/>
            <person name="Ryu S."/>
            <person name="Kim W."/>
        </authorList>
    </citation>
    <scope>NUCLEOTIDE SEQUENCE [LARGE SCALE GENOMIC DNA]</scope>
    <source>
        <tissue evidence="1">Muscle</tissue>
    </source>
</reference>
<comment type="caution">
    <text evidence="1">The sequence shown here is derived from an EMBL/GenBank/DDBJ whole genome shotgun (WGS) entry which is preliminary data.</text>
</comment>
<evidence type="ECO:0000313" key="2">
    <source>
        <dbReference type="Proteomes" id="UP000324222"/>
    </source>
</evidence>
<organism evidence="1 2">
    <name type="scientific">Portunus trituberculatus</name>
    <name type="common">Swimming crab</name>
    <name type="synonym">Neptunus trituberculatus</name>
    <dbReference type="NCBI Taxonomy" id="210409"/>
    <lineage>
        <taxon>Eukaryota</taxon>
        <taxon>Metazoa</taxon>
        <taxon>Ecdysozoa</taxon>
        <taxon>Arthropoda</taxon>
        <taxon>Crustacea</taxon>
        <taxon>Multicrustacea</taxon>
        <taxon>Malacostraca</taxon>
        <taxon>Eumalacostraca</taxon>
        <taxon>Eucarida</taxon>
        <taxon>Decapoda</taxon>
        <taxon>Pleocyemata</taxon>
        <taxon>Brachyura</taxon>
        <taxon>Eubrachyura</taxon>
        <taxon>Portunoidea</taxon>
        <taxon>Portunidae</taxon>
        <taxon>Portuninae</taxon>
        <taxon>Portunus</taxon>
    </lineage>
</organism>
<protein>
    <submittedName>
        <fullName evidence="1">Uncharacterized protein</fullName>
    </submittedName>
</protein>
<dbReference type="AlphaFoldDB" id="A0A5B7F9T3"/>
<sequence>MTTVSQQCSYPMLAVQSDHHRIVFSICVALALASSSSRCIISCTRKQDTAPHSSQTRCGKVTPITTTLAGATLQWQVLAPPAKRVQAPGRVGSFHARQGSLQHRWALLTRYSSILTSWTLWCELWSVDNSTRDFGVTPKILFSVINSNI</sequence>
<keyword evidence="2" id="KW-1185">Reference proteome</keyword>
<accession>A0A5B7F9T3</accession>
<name>A0A5B7F9T3_PORTR</name>
<dbReference type="EMBL" id="VSRR010006256">
    <property type="protein sequence ID" value="MPC44380.1"/>
    <property type="molecule type" value="Genomic_DNA"/>
</dbReference>
<dbReference type="Proteomes" id="UP000324222">
    <property type="component" value="Unassembled WGS sequence"/>
</dbReference>
<evidence type="ECO:0000313" key="1">
    <source>
        <dbReference type="EMBL" id="MPC44380.1"/>
    </source>
</evidence>
<gene>
    <name evidence="1" type="ORF">E2C01_038054</name>
</gene>